<sequence>DELSALTTTYPIIAQYLVLHIVDQRGQRLITERQAIQQKDSIRSLKLCLIMHKRNIQLC</sequence>
<dbReference type="AlphaFoldDB" id="A0ABD3TIC6"/>
<dbReference type="EMBL" id="JBJQND010000018">
    <property type="protein sequence ID" value="KAL3836371.1"/>
    <property type="molecule type" value="Genomic_DNA"/>
</dbReference>
<gene>
    <name evidence="1" type="ORF">ACJMK2_021804</name>
</gene>
<feature type="non-terminal residue" evidence="1">
    <location>
        <position position="1"/>
    </location>
</feature>
<evidence type="ECO:0000313" key="2">
    <source>
        <dbReference type="Proteomes" id="UP001634394"/>
    </source>
</evidence>
<keyword evidence="2" id="KW-1185">Reference proteome</keyword>
<name>A0ABD3TIC6_SINWO</name>
<comment type="caution">
    <text evidence="1">The sequence shown here is derived from an EMBL/GenBank/DDBJ whole genome shotgun (WGS) entry which is preliminary data.</text>
</comment>
<organism evidence="1 2">
    <name type="scientific">Sinanodonta woodiana</name>
    <name type="common">Chinese pond mussel</name>
    <name type="synonym">Anodonta woodiana</name>
    <dbReference type="NCBI Taxonomy" id="1069815"/>
    <lineage>
        <taxon>Eukaryota</taxon>
        <taxon>Metazoa</taxon>
        <taxon>Spiralia</taxon>
        <taxon>Lophotrochozoa</taxon>
        <taxon>Mollusca</taxon>
        <taxon>Bivalvia</taxon>
        <taxon>Autobranchia</taxon>
        <taxon>Heteroconchia</taxon>
        <taxon>Palaeoheterodonta</taxon>
        <taxon>Unionida</taxon>
        <taxon>Unionoidea</taxon>
        <taxon>Unionidae</taxon>
        <taxon>Unioninae</taxon>
        <taxon>Sinanodonta</taxon>
    </lineage>
</organism>
<protein>
    <submittedName>
        <fullName evidence="1">Uncharacterized protein</fullName>
    </submittedName>
</protein>
<proteinExistence type="predicted"/>
<accession>A0ABD3TIC6</accession>
<dbReference type="Proteomes" id="UP001634394">
    <property type="component" value="Unassembled WGS sequence"/>
</dbReference>
<evidence type="ECO:0000313" key="1">
    <source>
        <dbReference type="EMBL" id="KAL3836371.1"/>
    </source>
</evidence>
<reference evidence="1 2" key="1">
    <citation type="submission" date="2024-11" db="EMBL/GenBank/DDBJ databases">
        <title>Chromosome-level genome assembly of the freshwater bivalve Anodonta woodiana.</title>
        <authorList>
            <person name="Chen X."/>
        </authorList>
    </citation>
    <scope>NUCLEOTIDE SEQUENCE [LARGE SCALE GENOMIC DNA]</scope>
    <source>
        <strain evidence="1">MN2024</strain>
        <tissue evidence="1">Gills</tissue>
    </source>
</reference>